<organism evidence="3 4">
    <name type="scientific">Dunaliella salina</name>
    <name type="common">Green alga</name>
    <name type="synonym">Protococcus salinus</name>
    <dbReference type="NCBI Taxonomy" id="3046"/>
    <lineage>
        <taxon>Eukaryota</taxon>
        <taxon>Viridiplantae</taxon>
        <taxon>Chlorophyta</taxon>
        <taxon>core chlorophytes</taxon>
        <taxon>Chlorophyceae</taxon>
        <taxon>CS clade</taxon>
        <taxon>Chlamydomonadales</taxon>
        <taxon>Dunaliellaceae</taxon>
        <taxon>Dunaliella</taxon>
    </lineage>
</organism>
<name>A0ABQ7GVR6_DUNSA</name>
<dbReference type="EMBL" id="MU069568">
    <property type="protein sequence ID" value="KAF5838706.1"/>
    <property type="molecule type" value="Genomic_DNA"/>
</dbReference>
<evidence type="ECO:0000256" key="1">
    <source>
        <dbReference type="SAM" id="MobiDB-lite"/>
    </source>
</evidence>
<reference evidence="3" key="1">
    <citation type="submission" date="2017-08" db="EMBL/GenBank/DDBJ databases">
        <authorList>
            <person name="Polle J.E."/>
            <person name="Barry K."/>
            <person name="Cushman J."/>
            <person name="Schmutz J."/>
            <person name="Tran D."/>
            <person name="Hathwaick L.T."/>
            <person name="Yim W.C."/>
            <person name="Jenkins J."/>
            <person name="Mckie-Krisberg Z.M."/>
            <person name="Prochnik S."/>
            <person name="Lindquist E."/>
            <person name="Dockter R.B."/>
            <person name="Adam C."/>
            <person name="Molina H."/>
            <person name="Bunkerborg J."/>
            <person name="Jin E."/>
            <person name="Buchheim M."/>
            <person name="Magnuson J."/>
        </authorList>
    </citation>
    <scope>NUCLEOTIDE SEQUENCE</scope>
    <source>
        <strain evidence="3">CCAP 19/18</strain>
    </source>
</reference>
<keyword evidence="2" id="KW-0812">Transmembrane</keyword>
<evidence type="ECO:0000313" key="3">
    <source>
        <dbReference type="EMBL" id="KAF5838706.1"/>
    </source>
</evidence>
<keyword evidence="2" id="KW-1133">Transmembrane helix</keyword>
<sequence length="93" mass="10287">MKGRCFTLARMNIELELHLELKLHLELELFRNMVLSGLLTVALLGVLGYLYLSRSGGDDDDEGGGGQKQQSASEADDDGSPLSDARRIMDKYK</sequence>
<keyword evidence="4" id="KW-1185">Reference proteome</keyword>
<feature type="region of interest" description="Disordered" evidence="1">
    <location>
        <begin position="57"/>
        <end position="93"/>
    </location>
</feature>
<evidence type="ECO:0000313" key="4">
    <source>
        <dbReference type="Proteomes" id="UP000815325"/>
    </source>
</evidence>
<proteinExistence type="predicted"/>
<comment type="caution">
    <text evidence="3">The sequence shown here is derived from an EMBL/GenBank/DDBJ whole genome shotgun (WGS) entry which is preliminary data.</text>
</comment>
<accession>A0ABQ7GVR6</accession>
<feature type="compositionally biased region" description="Basic and acidic residues" evidence="1">
    <location>
        <begin position="84"/>
        <end position="93"/>
    </location>
</feature>
<protein>
    <submittedName>
        <fullName evidence="3">Uncharacterized protein</fullName>
    </submittedName>
</protein>
<gene>
    <name evidence="3" type="ORF">DUNSADRAFT_2331</name>
</gene>
<evidence type="ECO:0000256" key="2">
    <source>
        <dbReference type="SAM" id="Phobius"/>
    </source>
</evidence>
<keyword evidence="2" id="KW-0472">Membrane</keyword>
<dbReference type="Proteomes" id="UP000815325">
    <property type="component" value="Unassembled WGS sequence"/>
</dbReference>
<feature type="transmembrane region" description="Helical" evidence="2">
    <location>
        <begin position="29"/>
        <end position="52"/>
    </location>
</feature>